<gene>
    <name evidence="7" type="ORF">RU87_GL001747</name>
</gene>
<evidence type="ECO:0000259" key="6">
    <source>
        <dbReference type="PROSITE" id="PS50926"/>
    </source>
</evidence>
<evidence type="ECO:0000256" key="5">
    <source>
        <dbReference type="PROSITE-ProRule" id="PRU10015"/>
    </source>
</evidence>
<dbReference type="PROSITE" id="PS01230">
    <property type="entry name" value="TRMA_1"/>
    <property type="match status" value="1"/>
</dbReference>
<dbReference type="OrthoDB" id="9804590at2"/>
<dbReference type="GO" id="GO:0070475">
    <property type="term" value="P:rRNA base methylation"/>
    <property type="evidence" value="ECO:0007669"/>
    <property type="project" value="TreeGrafter"/>
</dbReference>
<sequence length="453" mass="50733">MMKFKKNDKFEAEVIDLTHEGSGVVKVDGYPFFVENALPGEKIEMRVLKTGKKFGFGKVESYIKTSPYRVTDINLDYLRTGIADFGHLQYAEQLNFKRKQVSELLRKTAGKVDFPVLDTLKSPKETHYRNKASIPVRTVKGVLETGFFRKQSHSLVPVEDFYIQQPEIDAIVLAVRDLLRNYGIKAYNEVENTGFIRNIVVRRGYASGEVMVIFVTRKAAFFKKDDIVKALTAQFPEIKSIMQTVNSSTGNAIFGPEWHTLYGQDYITDSMLGKQYQISGPSFYQVNTAAAELLYQTAIKFADLTKDDIVIDAYSGIGTIGLSFADQVKHVYGVEVIDAAVENARKNATLNGITNATYVTGKAEEVMADWLRQDIQPNVILVDPPRKGLDEAFIEAAASTKARSIVYISCNAATFARDVTRFEALGYNLDKVQPVDLFPQTHHVELVGILSKK</sequence>
<dbReference type="PANTHER" id="PTHR11061">
    <property type="entry name" value="RNA M5U METHYLTRANSFERASE"/>
    <property type="match status" value="1"/>
</dbReference>
<dbReference type="PROSITE" id="PS51687">
    <property type="entry name" value="SAM_MT_RNA_M5U"/>
    <property type="match status" value="1"/>
</dbReference>
<comment type="similarity">
    <text evidence="4">Belongs to the class I-like SAM-binding methyltransferase superfamily. RNA M5U methyltransferase family.</text>
</comment>
<feature type="domain" description="TRAM" evidence="6">
    <location>
        <begin position="3"/>
        <end position="61"/>
    </location>
</feature>
<dbReference type="InterPro" id="IPR012340">
    <property type="entry name" value="NA-bd_OB-fold"/>
</dbReference>
<comment type="caution">
    <text evidence="7">The sequence shown here is derived from an EMBL/GenBank/DDBJ whole genome shotgun (WGS) entry which is preliminary data.</text>
</comment>
<dbReference type="NCBIfam" id="TIGR00479">
    <property type="entry name" value="rumA"/>
    <property type="match status" value="1"/>
</dbReference>
<feature type="binding site" evidence="4">
    <location>
        <position position="383"/>
    </location>
    <ligand>
        <name>S-adenosyl-L-methionine</name>
        <dbReference type="ChEBI" id="CHEBI:59789"/>
    </ligand>
</feature>
<evidence type="ECO:0000256" key="1">
    <source>
        <dbReference type="ARBA" id="ARBA00022603"/>
    </source>
</evidence>
<dbReference type="PROSITE" id="PS50926">
    <property type="entry name" value="TRAM"/>
    <property type="match status" value="1"/>
</dbReference>
<evidence type="ECO:0000256" key="3">
    <source>
        <dbReference type="ARBA" id="ARBA00022691"/>
    </source>
</evidence>
<keyword evidence="3 4" id="KW-0949">S-adenosyl-L-methionine</keyword>
<feature type="binding site" evidence="4">
    <location>
        <position position="335"/>
    </location>
    <ligand>
        <name>S-adenosyl-L-methionine</name>
        <dbReference type="ChEBI" id="CHEBI:59789"/>
    </ligand>
</feature>
<feature type="binding site" evidence="4">
    <location>
        <position position="285"/>
    </location>
    <ligand>
        <name>S-adenosyl-L-methionine</name>
        <dbReference type="ChEBI" id="CHEBI:59789"/>
    </ligand>
</feature>
<evidence type="ECO:0000256" key="4">
    <source>
        <dbReference type="PROSITE-ProRule" id="PRU01024"/>
    </source>
</evidence>
<keyword evidence="1 4" id="KW-0489">Methyltransferase</keyword>
<dbReference type="Pfam" id="PF05958">
    <property type="entry name" value="tRNA_U5-meth_tr"/>
    <property type="match status" value="1"/>
</dbReference>
<dbReference type="Gene3D" id="2.40.50.140">
    <property type="entry name" value="Nucleic acid-binding proteins"/>
    <property type="match status" value="1"/>
</dbReference>
<dbReference type="PROSITE" id="PS01231">
    <property type="entry name" value="TRMA_2"/>
    <property type="match status" value="1"/>
</dbReference>
<dbReference type="RefSeq" id="WP_068163453.1">
    <property type="nucleotide sequence ID" value="NZ_JXJX01000009.1"/>
</dbReference>
<accession>A0A2A5RY97</accession>
<keyword evidence="2 4" id="KW-0808">Transferase</keyword>
<dbReference type="Gene3D" id="3.40.50.150">
    <property type="entry name" value="Vaccinia Virus protein VP39"/>
    <property type="match status" value="1"/>
</dbReference>
<evidence type="ECO:0000313" key="7">
    <source>
        <dbReference type="EMBL" id="PCS06226.1"/>
    </source>
</evidence>
<evidence type="ECO:0000256" key="2">
    <source>
        <dbReference type="ARBA" id="ARBA00022679"/>
    </source>
</evidence>
<dbReference type="InterPro" id="IPR029063">
    <property type="entry name" value="SAM-dependent_MTases_sf"/>
</dbReference>
<feature type="active site" description="Nucleophile" evidence="4">
    <location>
        <position position="410"/>
    </location>
</feature>
<dbReference type="CDD" id="cd02440">
    <property type="entry name" value="AdoMet_MTases"/>
    <property type="match status" value="1"/>
</dbReference>
<feature type="binding site" evidence="4">
    <location>
        <position position="314"/>
    </location>
    <ligand>
        <name>S-adenosyl-L-methionine</name>
        <dbReference type="ChEBI" id="CHEBI:59789"/>
    </ligand>
</feature>
<reference evidence="7 8" key="1">
    <citation type="submission" date="2014-12" db="EMBL/GenBank/DDBJ databases">
        <title>Draft genome sequences of 10 type strains of Lactococcus.</title>
        <authorList>
            <person name="Sun Z."/>
            <person name="Zhong Z."/>
            <person name="Liu W."/>
            <person name="Zhang W."/>
            <person name="Zhang H."/>
        </authorList>
    </citation>
    <scope>NUCLEOTIDE SEQUENCE [LARGE SCALE GENOMIC DNA]</scope>
    <source>
        <strain evidence="7 8">DSM 20686</strain>
    </source>
</reference>
<name>A0A2A5RY97_9LACT</name>
<dbReference type="FunFam" id="3.40.50.150:FF:000009">
    <property type="entry name" value="23S rRNA (Uracil(1939)-C(5))-methyltransferase RlmD"/>
    <property type="match status" value="1"/>
</dbReference>
<dbReference type="EMBL" id="JXJX01000009">
    <property type="protein sequence ID" value="PCS06226.1"/>
    <property type="molecule type" value="Genomic_DNA"/>
</dbReference>
<dbReference type="InterPro" id="IPR010280">
    <property type="entry name" value="U5_MeTrfase_fam"/>
</dbReference>
<dbReference type="InterPro" id="IPR002792">
    <property type="entry name" value="TRAM_dom"/>
</dbReference>
<dbReference type="InterPro" id="IPR030391">
    <property type="entry name" value="MeTrfase_TrmA_CS"/>
</dbReference>
<dbReference type="PANTHER" id="PTHR11061:SF30">
    <property type="entry name" value="TRNA (URACIL(54)-C(5))-METHYLTRANSFERASE"/>
    <property type="match status" value="1"/>
</dbReference>
<dbReference type="SUPFAM" id="SSF53335">
    <property type="entry name" value="S-adenosyl-L-methionine-dependent methyltransferases"/>
    <property type="match status" value="1"/>
</dbReference>
<dbReference type="Gene3D" id="2.40.50.1070">
    <property type="match status" value="1"/>
</dbReference>
<dbReference type="SUPFAM" id="SSF50249">
    <property type="entry name" value="Nucleic acid-binding proteins"/>
    <property type="match status" value="1"/>
</dbReference>
<dbReference type="STRING" id="1348632.GCA_001591745_01351"/>
<dbReference type="FunFam" id="2.40.50.1070:FF:000003">
    <property type="entry name" value="23S rRNA (Uracil-5-)-methyltransferase RumA"/>
    <property type="match status" value="1"/>
</dbReference>
<dbReference type="InterPro" id="IPR030390">
    <property type="entry name" value="MeTrfase_TrmA_AS"/>
</dbReference>
<dbReference type="AlphaFoldDB" id="A0A2A5RY97"/>
<keyword evidence="8" id="KW-1185">Reference proteome</keyword>
<protein>
    <submittedName>
        <fullName evidence="7">RNA methyltransferase</fullName>
    </submittedName>
</protein>
<feature type="active site" evidence="5">
    <location>
        <position position="410"/>
    </location>
</feature>
<dbReference type="GO" id="GO:0070041">
    <property type="term" value="F:rRNA (uridine-C5-)-methyltransferase activity"/>
    <property type="evidence" value="ECO:0007669"/>
    <property type="project" value="TreeGrafter"/>
</dbReference>
<evidence type="ECO:0000313" key="8">
    <source>
        <dbReference type="Proteomes" id="UP000242246"/>
    </source>
</evidence>
<proteinExistence type="inferred from homology"/>
<dbReference type="Proteomes" id="UP000242246">
    <property type="component" value="Unassembled WGS sequence"/>
</dbReference>
<organism evidence="7 8">
    <name type="scientific">Pseudolactococcus plantarum</name>
    <dbReference type="NCBI Taxonomy" id="1365"/>
    <lineage>
        <taxon>Bacteria</taxon>
        <taxon>Bacillati</taxon>
        <taxon>Bacillota</taxon>
        <taxon>Bacilli</taxon>
        <taxon>Lactobacillales</taxon>
        <taxon>Streptococcaceae</taxon>
        <taxon>Pseudolactococcus</taxon>
    </lineage>
</organism>